<dbReference type="GO" id="GO:0005125">
    <property type="term" value="F:cytokine activity"/>
    <property type="evidence" value="ECO:0007669"/>
    <property type="project" value="UniProtKB-KW"/>
</dbReference>
<feature type="transmembrane region" description="Helical" evidence="19">
    <location>
        <begin position="31"/>
        <end position="56"/>
    </location>
</feature>
<dbReference type="InterPro" id="IPR008983">
    <property type="entry name" value="Tumour_necrosis_fac-like_dom"/>
</dbReference>
<evidence type="ECO:0000256" key="13">
    <source>
        <dbReference type="ARBA" id="ARBA00022989"/>
    </source>
</evidence>
<evidence type="ECO:0000256" key="14">
    <source>
        <dbReference type="ARBA" id="ARBA00023136"/>
    </source>
</evidence>
<keyword evidence="14 19" id="KW-0472">Membrane</keyword>
<evidence type="ECO:0000256" key="7">
    <source>
        <dbReference type="ARBA" id="ARBA00022553"/>
    </source>
</evidence>
<dbReference type="GO" id="GO:0006955">
    <property type="term" value="P:immune response"/>
    <property type="evidence" value="ECO:0007669"/>
    <property type="project" value="InterPro"/>
</dbReference>
<dbReference type="PROSITE" id="PS50049">
    <property type="entry name" value="THD_2"/>
    <property type="match status" value="1"/>
</dbReference>
<evidence type="ECO:0000256" key="17">
    <source>
        <dbReference type="ARBA" id="ARBA00074586"/>
    </source>
</evidence>
<organism evidence="21 22">
    <name type="scientific">Branchiostoma lanceolatum</name>
    <name type="common">Common lancelet</name>
    <name type="synonym">Amphioxus lanceolatum</name>
    <dbReference type="NCBI Taxonomy" id="7740"/>
    <lineage>
        <taxon>Eukaryota</taxon>
        <taxon>Metazoa</taxon>
        <taxon>Chordata</taxon>
        <taxon>Cephalochordata</taxon>
        <taxon>Leptocardii</taxon>
        <taxon>Amphioxiformes</taxon>
        <taxon>Branchiostomatidae</taxon>
        <taxon>Branchiostoma</taxon>
    </lineage>
</organism>
<dbReference type="AlphaFoldDB" id="A0A8K0F0V5"/>
<evidence type="ECO:0000256" key="11">
    <source>
        <dbReference type="ARBA" id="ARBA00022833"/>
    </source>
</evidence>
<evidence type="ECO:0000256" key="16">
    <source>
        <dbReference type="ARBA" id="ARBA00063957"/>
    </source>
</evidence>
<keyword evidence="4" id="KW-1003">Cell membrane</keyword>
<comment type="function">
    <text evidence="15">Cytokine that binds to TNFRSF10A/TRAILR1, TNFRSF10B/TRAILR2, TNFRSF10C/TRAILR3, TNFRSF10D/TRAILR4 and possibly also to TNFRSF11B/OPG. Induces apoptosis. Its activity may be modulated by binding to the decoy receptors TNFRSF10C/TRAILR3, TNFRSF10D/TRAILR4 and TNFRSF11B/OPG that cannot induce apoptosis.</text>
</comment>
<dbReference type="GO" id="GO:0006915">
    <property type="term" value="P:apoptotic process"/>
    <property type="evidence" value="ECO:0007669"/>
    <property type="project" value="UniProtKB-KW"/>
</dbReference>
<dbReference type="Gene3D" id="2.60.120.40">
    <property type="match status" value="1"/>
</dbReference>
<evidence type="ECO:0000256" key="18">
    <source>
        <dbReference type="ARBA" id="ARBA00083215"/>
    </source>
</evidence>
<dbReference type="SMART" id="SM00207">
    <property type="entry name" value="TNF"/>
    <property type="match status" value="1"/>
</dbReference>
<keyword evidence="6" id="KW-0964">Secreted</keyword>
<dbReference type="GO" id="GO:0005164">
    <property type="term" value="F:tumor necrosis factor receptor binding"/>
    <property type="evidence" value="ECO:0007669"/>
    <property type="project" value="InterPro"/>
</dbReference>
<sequence length="281" mass="32325">MPRMGRQDSECSTAPLDPYMSKTDYREPSRAFSSVCVSAVCVVLLLLSLATAVWLVCTWLSFSQQIAELKLKYEKVEERRGWETNNENVSALVDEALQKYVAERDHVEVGPPLPSGWISGPDRPMAHLTGDPEPNHYPKREENEVIKIRTWETEHGLATLANGMEYNRGNIIIPADGLYYIYSQLSYRFRNDLPEDVNKEERIFQIIHYTYKRNSYPEPKQIMKTAKSTCWSKRVEFGLYTSFQGGVFQLEKGDRIWVSVSNAPLICFDETSSFFGAFMLY</sequence>
<comment type="subcellular location">
    <subcellularLocation>
        <location evidence="1">Cell membrane</location>
        <topology evidence="1">Single-pass type II membrane protein</topology>
    </subcellularLocation>
    <subcellularLocation>
        <location evidence="2">Secreted</location>
    </subcellularLocation>
</comment>
<keyword evidence="10" id="KW-0479">Metal-binding</keyword>
<dbReference type="GO" id="GO:0005886">
    <property type="term" value="C:plasma membrane"/>
    <property type="evidence" value="ECO:0007669"/>
    <property type="project" value="UniProtKB-SubCell"/>
</dbReference>
<dbReference type="FunFam" id="2.60.120.40:FF:000014">
    <property type="entry name" value="Tumor necrosis factor ligand superfamily member"/>
    <property type="match status" value="1"/>
</dbReference>
<keyword evidence="7" id="KW-0597">Phosphoprotein</keyword>
<dbReference type="Proteomes" id="UP000838412">
    <property type="component" value="Chromosome 9"/>
</dbReference>
<dbReference type="GO" id="GO:2001238">
    <property type="term" value="P:positive regulation of extrinsic apoptotic signaling pathway"/>
    <property type="evidence" value="ECO:0007669"/>
    <property type="project" value="UniProtKB-ARBA"/>
</dbReference>
<dbReference type="OrthoDB" id="9446605at2759"/>
<keyword evidence="22" id="KW-1185">Reference proteome</keyword>
<keyword evidence="9" id="KW-0053">Apoptosis</keyword>
<evidence type="ECO:0000256" key="6">
    <source>
        <dbReference type="ARBA" id="ARBA00022525"/>
    </source>
</evidence>
<keyword evidence="8 19" id="KW-0812">Transmembrane</keyword>
<feature type="domain" description="THD" evidence="20">
    <location>
        <begin position="124"/>
        <end position="280"/>
    </location>
</feature>
<dbReference type="GO" id="GO:0005615">
    <property type="term" value="C:extracellular space"/>
    <property type="evidence" value="ECO:0007669"/>
    <property type="project" value="UniProtKB-KW"/>
</dbReference>
<keyword evidence="12" id="KW-0735">Signal-anchor</keyword>
<dbReference type="PANTHER" id="PTHR11471">
    <property type="entry name" value="TUMOR NECROSIS FACTOR FAMILY MEMBER"/>
    <property type="match status" value="1"/>
</dbReference>
<evidence type="ECO:0000256" key="19">
    <source>
        <dbReference type="SAM" id="Phobius"/>
    </source>
</evidence>
<evidence type="ECO:0000256" key="12">
    <source>
        <dbReference type="ARBA" id="ARBA00022968"/>
    </source>
</evidence>
<evidence type="ECO:0000256" key="15">
    <source>
        <dbReference type="ARBA" id="ARBA00055277"/>
    </source>
</evidence>
<dbReference type="SUPFAM" id="SSF49842">
    <property type="entry name" value="TNF-like"/>
    <property type="match status" value="1"/>
</dbReference>
<dbReference type="GO" id="GO:0046872">
    <property type="term" value="F:metal ion binding"/>
    <property type="evidence" value="ECO:0007669"/>
    <property type="project" value="UniProtKB-KW"/>
</dbReference>
<evidence type="ECO:0000256" key="5">
    <source>
        <dbReference type="ARBA" id="ARBA00022514"/>
    </source>
</evidence>
<dbReference type="InterPro" id="IPR006052">
    <property type="entry name" value="TNF_dom"/>
</dbReference>
<dbReference type="EMBL" id="OV696694">
    <property type="protein sequence ID" value="CAH1273925.1"/>
    <property type="molecule type" value="Genomic_DNA"/>
</dbReference>
<evidence type="ECO:0000256" key="4">
    <source>
        <dbReference type="ARBA" id="ARBA00022475"/>
    </source>
</evidence>
<keyword evidence="11" id="KW-0862">Zinc</keyword>
<evidence type="ECO:0000256" key="1">
    <source>
        <dbReference type="ARBA" id="ARBA00004401"/>
    </source>
</evidence>
<evidence type="ECO:0000313" key="22">
    <source>
        <dbReference type="Proteomes" id="UP000838412"/>
    </source>
</evidence>
<comment type="subunit">
    <text evidence="16">Homotrimer. One TNFSF10 homotrimer interacts with three TNFSF10A mononers. One TNFSF10 homotrimer interacts with three TNFSF10B mononers.</text>
</comment>
<evidence type="ECO:0000259" key="20">
    <source>
        <dbReference type="PROSITE" id="PS50049"/>
    </source>
</evidence>
<name>A0A8K0F0V5_BRALA</name>
<reference evidence="21" key="1">
    <citation type="submission" date="2022-01" db="EMBL/GenBank/DDBJ databases">
        <authorList>
            <person name="Braso-Vives M."/>
        </authorList>
    </citation>
    <scope>NUCLEOTIDE SEQUENCE</scope>
</reference>
<protein>
    <recommendedName>
        <fullName evidence="17">Tumor necrosis factor ligand superfamily member 10</fullName>
    </recommendedName>
    <alternativeName>
        <fullName evidence="18">TNF-related apoptosis-inducing ligand</fullName>
    </alternativeName>
</protein>
<accession>A0A8K0F0V5</accession>
<dbReference type="Pfam" id="PF00229">
    <property type="entry name" value="TNF"/>
    <property type="match status" value="1"/>
</dbReference>
<dbReference type="CDD" id="cd00184">
    <property type="entry name" value="TNF"/>
    <property type="match status" value="1"/>
</dbReference>
<dbReference type="PANTHER" id="PTHR11471:SF13">
    <property type="entry name" value="TNF FAMILY PROFILE DOMAIN-CONTAINING PROTEIN"/>
    <property type="match status" value="1"/>
</dbReference>
<evidence type="ECO:0000256" key="3">
    <source>
        <dbReference type="ARBA" id="ARBA00008670"/>
    </source>
</evidence>
<evidence type="ECO:0000256" key="10">
    <source>
        <dbReference type="ARBA" id="ARBA00022723"/>
    </source>
</evidence>
<evidence type="ECO:0000313" key="21">
    <source>
        <dbReference type="EMBL" id="CAH1273925.1"/>
    </source>
</evidence>
<keyword evidence="5" id="KW-0202">Cytokine</keyword>
<proteinExistence type="inferred from homology"/>
<comment type="similarity">
    <text evidence="3">Belongs to the tumor necrosis factor family.</text>
</comment>
<gene>
    <name evidence="21" type="primary">TNFSF10</name>
    <name evidence="21" type="ORF">BLAG_LOCUS25111</name>
</gene>
<evidence type="ECO:0000256" key="8">
    <source>
        <dbReference type="ARBA" id="ARBA00022692"/>
    </source>
</evidence>
<evidence type="ECO:0000256" key="2">
    <source>
        <dbReference type="ARBA" id="ARBA00004613"/>
    </source>
</evidence>
<keyword evidence="13 19" id="KW-1133">Transmembrane helix</keyword>
<evidence type="ECO:0000256" key="9">
    <source>
        <dbReference type="ARBA" id="ARBA00022703"/>
    </source>
</evidence>